<keyword evidence="1" id="KW-1133">Transmembrane helix</keyword>
<keyword evidence="1" id="KW-0812">Transmembrane</keyword>
<dbReference type="InterPro" id="IPR021747">
    <property type="entry name" value="DUF3313"/>
</dbReference>
<keyword evidence="3" id="KW-1185">Reference proteome</keyword>
<evidence type="ECO:0000313" key="3">
    <source>
        <dbReference type="Proteomes" id="UP000304912"/>
    </source>
</evidence>
<feature type="transmembrane region" description="Helical" evidence="1">
    <location>
        <begin position="21"/>
        <end position="42"/>
    </location>
</feature>
<dbReference type="Pfam" id="PF11769">
    <property type="entry name" value="DUF3313"/>
    <property type="match status" value="1"/>
</dbReference>
<evidence type="ECO:0000313" key="2">
    <source>
        <dbReference type="EMBL" id="QCZ93746.1"/>
    </source>
</evidence>
<dbReference type="AlphaFoldDB" id="A0A5B7YEP3"/>
<keyword evidence="1" id="KW-0472">Membrane</keyword>
<name>A0A5B7YEP3_9ALTE</name>
<protein>
    <submittedName>
        <fullName evidence="2">DUF3313 domain-containing protein</fullName>
    </submittedName>
</protein>
<reference evidence="2 3" key="1">
    <citation type="submission" date="2019-04" db="EMBL/GenBank/DDBJ databases">
        <title>Salinimonas iocasae sp. nov., a halophilic bacterium isolated from the outer tube casing of tubeworms in Okinawa Trough.</title>
        <authorList>
            <person name="Zhang H."/>
            <person name="Wang H."/>
            <person name="Li C."/>
        </authorList>
    </citation>
    <scope>NUCLEOTIDE SEQUENCE [LARGE SCALE GENOMIC DNA]</scope>
    <source>
        <strain evidence="2 3">KX18D6</strain>
    </source>
</reference>
<proteinExistence type="predicted"/>
<dbReference type="Proteomes" id="UP000304912">
    <property type="component" value="Chromosome"/>
</dbReference>
<dbReference type="OrthoDB" id="7513489at2"/>
<dbReference type="EMBL" id="CP039852">
    <property type="protein sequence ID" value="QCZ93746.1"/>
    <property type="molecule type" value="Genomic_DNA"/>
</dbReference>
<dbReference type="KEGG" id="salk:FBQ74_09690"/>
<organism evidence="2 3">
    <name type="scientific">Salinimonas iocasae</name>
    <dbReference type="NCBI Taxonomy" id="2572577"/>
    <lineage>
        <taxon>Bacteria</taxon>
        <taxon>Pseudomonadati</taxon>
        <taxon>Pseudomonadota</taxon>
        <taxon>Gammaproteobacteria</taxon>
        <taxon>Alteromonadales</taxon>
        <taxon>Alteromonadaceae</taxon>
        <taxon>Alteromonas/Salinimonas group</taxon>
        <taxon>Salinimonas</taxon>
    </lineage>
</organism>
<evidence type="ECO:0000256" key="1">
    <source>
        <dbReference type="SAM" id="Phobius"/>
    </source>
</evidence>
<gene>
    <name evidence="2" type="ORF">FBQ74_09690</name>
</gene>
<accession>A0A5B7YEP3</accession>
<sequence>MVGLWTRKENEVIKISLLSSLAVRLLMICAVSLCAVGCAGIPEDQSPQGAMSHDGLLTVKSEKGIQIQVKQDLNWGRYDNVIIDKSHVAFTPNWARDYNRDHSAGRVREADMDQIRERVSDIVNKSVTERFVEAPGITVTSQADENTLQITPNVINLDVSAPDLNSAGINRTYSRSAGSLTIFLEIHDATTGEILARWIEDLEDREDMYLEWTNRATNTADARRVVNRWADELVAGFNALRVQRPLSPTN</sequence>